<feature type="transmembrane region" description="Helical" evidence="11">
    <location>
        <begin position="164"/>
        <end position="185"/>
    </location>
</feature>
<evidence type="ECO:0000256" key="6">
    <source>
        <dbReference type="ARBA" id="ARBA00022925"/>
    </source>
</evidence>
<name>A0ABR2UUT5_9PEZI</name>
<dbReference type="PRINTS" id="PR00251">
    <property type="entry name" value="BACTRLOPSIN"/>
</dbReference>
<feature type="transmembrane region" description="Helical" evidence="11">
    <location>
        <begin position="191"/>
        <end position="209"/>
    </location>
</feature>
<dbReference type="SUPFAM" id="SSF81321">
    <property type="entry name" value="Family A G protein-coupled receptor-like"/>
    <property type="match status" value="1"/>
</dbReference>
<dbReference type="PROSITE" id="PS00950">
    <property type="entry name" value="BACTERIAL_OPSIN_1"/>
    <property type="match status" value="1"/>
</dbReference>
<sequence length="312" mass="34036">MYLDSDFVVDLLAKTSTLPLPVPTSTATPTALPTVVPTLPHVSYELVEDTGKRTLWVVVVLMGLSSLAFYALAARVPVQKRLFHVLTSFITTFAFLSYFAMATGGGVTFHQTVIKEHLKETGQTVVKEIINRQVFWARYVDWTVTTPLLLLDLSLLAGLNGASILIAIVADVIMVLTGLFAAIGKTEGQKWGWYAIACIAYLVIVYQLAQNGRRTVSTKDSKTKKFYSAIGGFTLILWTLYPIIWGVADGARIVGVDGEIIAYAVLDILAKPVFGFWLLTTHDKNSSTSPSVEGFWAHGASNEGTLRVGDDD</sequence>
<evidence type="ECO:0000256" key="9">
    <source>
        <dbReference type="ARBA" id="ARBA00023136"/>
    </source>
</evidence>
<organism evidence="12 13">
    <name type="scientific">Seiridium unicorne</name>
    <dbReference type="NCBI Taxonomy" id="138068"/>
    <lineage>
        <taxon>Eukaryota</taxon>
        <taxon>Fungi</taxon>
        <taxon>Dikarya</taxon>
        <taxon>Ascomycota</taxon>
        <taxon>Pezizomycotina</taxon>
        <taxon>Sordariomycetes</taxon>
        <taxon>Xylariomycetidae</taxon>
        <taxon>Amphisphaeriales</taxon>
        <taxon>Sporocadaceae</taxon>
        <taxon>Seiridium</taxon>
    </lineage>
</organism>
<dbReference type="InterPro" id="IPR001425">
    <property type="entry name" value="Arc/bac/fun_rhodopsins"/>
</dbReference>
<keyword evidence="4" id="KW-0716">Sensory transduction</keyword>
<comment type="similarity">
    <text evidence="2">Belongs to the archaeal/bacterial/fungal opsin family.</text>
</comment>
<evidence type="ECO:0000256" key="11">
    <source>
        <dbReference type="SAM" id="Phobius"/>
    </source>
</evidence>
<evidence type="ECO:0000256" key="8">
    <source>
        <dbReference type="ARBA" id="ARBA00022991"/>
    </source>
</evidence>
<dbReference type="SMART" id="SM01021">
    <property type="entry name" value="Bac_rhodopsin"/>
    <property type="match status" value="1"/>
</dbReference>
<dbReference type="InterPro" id="IPR018229">
    <property type="entry name" value="Rhodopsin_retinal_BS"/>
</dbReference>
<keyword evidence="7 11" id="KW-1133">Transmembrane helix</keyword>
<proteinExistence type="inferred from homology"/>
<evidence type="ECO:0000256" key="2">
    <source>
        <dbReference type="ARBA" id="ARBA00008130"/>
    </source>
</evidence>
<feature type="transmembrane region" description="Helical" evidence="11">
    <location>
        <begin position="54"/>
        <end position="73"/>
    </location>
</feature>
<keyword evidence="8" id="KW-0157">Chromophore</keyword>
<protein>
    <submittedName>
        <fullName evidence="12">Opsin-1</fullName>
    </submittedName>
</protein>
<keyword evidence="10" id="KW-0675">Receptor</keyword>
<evidence type="ECO:0000256" key="3">
    <source>
        <dbReference type="ARBA" id="ARBA00022543"/>
    </source>
</evidence>
<dbReference type="Proteomes" id="UP001408356">
    <property type="component" value="Unassembled WGS sequence"/>
</dbReference>
<evidence type="ECO:0000313" key="13">
    <source>
        <dbReference type="Proteomes" id="UP001408356"/>
    </source>
</evidence>
<keyword evidence="3" id="KW-0600">Photoreceptor protein</keyword>
<feature type="transmembrane region" description="Helical" evidence="11">
    <location>
        <begin position="229"/>
        <end position="248"/>
    </location>
</feature>
<dbReference type="PANTHER" id="PTHR28286:SF2">
    <property type="entry name" value="BACTERIORHODOPSIN _OPSIN, NOPA (EUROFUNG)"/>
    <property type="match status" value="1"/>
</dbReference>
<comment type="caution">
    <text evidence="12">The sequence shown here is derived from an EMBL/GenBank/DDBJ whole genome shotgun (WGS) entry which is preliminary data.</text>
</comment>
<evidence type="ECO:0000256" key="4">
    <source>
        <dbReference type="ARBA" id="ARBA00022606"/>
    </source>
</evidence>
<dbReference type="EMBL" id="JARVKF010000385">
    <property type="protein sequence ID" value="KAK9418413.1"/>
    <property type="molecule type" value="Genomic_DNA"/>
</dbReference>
<evidence type="ECO:0000256" key="10">
    <source>
        <dbReference type="ARBA" id="ARBA00023170"/>
    </source>
</evidence>
<dbReference type="Pfam" id="PF01036">
    <property type="entry name" value="Bac_rhodopsin"/>
    <property type="match status" value="1"/>
</dbReference>
<dbReference type="PROSITE" id="PS00327">
    <property type="entry name" value="BACTERIAL_OPSIN_RET"/>
    <property type="match status" value="1"/>
</dbReference>
<gene>
    <name evidence="12" type="ORF">SUNI508_08140</name>
</gene>
<keyword evidence="5 11" id="KW-0812">Transmembrane</keyword>
<evidence type="ECO:0000313" key="12">
    <source>
        <dbReference type="EMBL" id="KAK9418413.1"/>
    </source>
</evidence>
<reference evidence="12 13" key="1">
    <citation type="journal article" date="2024" name="J. Plant Pathol.">
        <title>Sequence and assembly of the genome of Seiridium unicorne, isolate CBS 538.82, causal agent of cypress canker disease.</title>
        <authorList>
            <person name="Scali E."/>
            <person name="Rocca G.D."/>
            <person name="Danti R."/>
            <person name="Garbelotto M."/>
            <person name="Barberini S."/>
            <person name="Baroncelli R."/>
            <person name="Emiliani G."/>
        </authorList>
    </citation>
    <scope>NUCLEOTIDE SEQUENCE [LARGE SCALE GENOMIC DNA]</scope>
    <source>
        <strain evidence="12 13">BM-138-508</strain>
    </source>
</reference>
<keyword evidence="13" id="KW-1185">Reference proteome</keyword>
<dbReference type="PANTHER" id="PTHR28286">
    <property type="match status" value="1"/>
</dbReference>
<dbReference type="Gene3D" id="1.20.1070.10">
    <property type="entry name" value="Rhodopsin 7-helix transmembrane proteins"/>
    <property type="match status" value="1"/>
</dbReference>
<feature type="transmembrane region" description="Helical" evidence="11">
    <location>
        <begin position="260"/>
        <end position="279"/>
    </location>
</feature>
<evidence type="ECO:0000256" key="1">
    <source>
        <dbReference type="ARBA" id="ARBA00004141"/>
    </source>
</evidence>
<comment type="subcellular location">
    <subcellularLocation>
        <location evidence="1">Membrane</location>
        <topology evidence="1">Multi-pass membrane protein</topology>
    </subcellularLocation>
</comment>
<keyword evidence="6" id="KW-0681">Retinal protein</keyword>
<evidence type="ECO:0000256" key="7">
    <source>
        <dbReference type="ARBA" id="ARBA00022989"/>
    </source>
</evidence>
<keyword evidence="9 11" id="KW-0472">Membrane</keyword>
<evidence type="ECO:0000256" key="5">
    <source>
        <dbReference type="ARBA" id="ARBA00022692"/>
    </source>
</evidence>
<dbReference type="CDD" id="cd15028">
    <property type="entry name" value="7tm_Opsin-1_euk"/>
    <property type="match status" value="1"/>
</dbReference>
<feature type="transmembrane region" description="Helical" evidence="11">
    <location>
        <begin position="82"/>
        <end position="101"/>
    </location>
</feature>
<accession>A0ABR2UUT5</accession>